<dbReference type="PANTHER" id="PTHR11909">
    <property type="entry name" value="CASEIN KINASE-RELATED"/>
    <property type="match status" value="1"/>
</dbReference>
<dbReference type="Gene3D" id="1.10.510.10">
    <property type="entry name" value="Transferase(Phosphotransferase) domain 1"/>
    <property type="match status" value="1"/>
</dbReference>
<dbReference type="SUPFAM" id="SSF56112">
    <property type="entry name" value="Protein kinase-like (PK-like)"/>
    <property type="match status" value="1"/>
</dbReference>
<name>A0A821M8N3_9BILA</name>
<evidence type="ECO:0000313" key="2">
    <source>
        <dbReference type="EMBL" id="CAF4765266.1"/>
    </source>
</evidence>
<protein>
    <recommendedName>
        <fullName evidence="1">Protein kinase domain-containing protein</fullName>
    </recommendedName>
</protein>
<keyword evidence="3" id="KW-1185">Reference proteome</keyword>
<evidence type="ECO:0000313" key="3">
    <source>
        <dbReference type="Proteomes" id="UP000663873"/>
    </source>
</evidence>
<reference evidence="2" key="1">
    <citation type="submission" date="2021-02" db="EMBL/GenBank/DDBJ databases">
        <authorList>
            <person name="Nowell W R."/>
        </authorList>
    </citation>
    <scope>NUCLEOTIDE SEQUENCE</scope>
</reference>
<comment type="caution">
    <text evidence="2">The sequence shown here is derived from an EMBL/GenBank/DDBJ whole genome shotgun (WGS) entry which is preliminary data.</text>
</comment>
<proteinExistence type="predicted"/>
<accession>A0A821M8N3</accession>
<dbReference type="InterPro" id="IPR000719">
    <property type="entry name" value="Prot_kinase_dom"/>
</dbReference>
<dbReference type="Proteomes" id="UP000663873">
    <property type="component" value="Unassembled WGS sequence"/>
</dbReference>
<gene>
    <name evidence="2" type="ORF">UJA718_LOCUS39643</name>
</gene>
<evidence type="ECO:0000259" key="1">
    <source>
        <dbReference type="PROSITE" id="PS50011"/>
    </source>
</evidence>
<dbReference type="GO" id="GO:0005524">
    <property type="term" value="F:ATP binding"/>
    <property type="evidence" value="ECO:0007669"/>
    <property type="project" value="InterPro"/>
</dbReference>
<feature type="domain" description="Protein kinase" evidence="1">
    <location>
        <begin position="1"/>
        <end position="125"/>
    </location>
</feature>
<organism evidence="2 3">
    <name type="scientific">Rotaria socialis</name>
    <dbReference type="NCBI Taxonomy" id="392032"/>
    <lineage>
        <taxon>Eukaryota</taxon>
        <taxon>Metazoa</taxon>
        <taxon>Spiralia</taxon>
        <taxon>Gnathifera</taxon>
        <taxon>Rotifera</taxon>
        <taxon>Eurotatoria</taxon>
        <taxon>Bdelloidea</taxon>
        <taxon>Philodinida</taxon>
        <taxon>Philodinidae</taxon>
        <taxon>Rotaria</taxon>
    </lineage>
</organism>
<dbReference type="PROSITE" id="PS50011">
    <property type="entry name" value="PROTEIN_KINASE_DOM"/>
    <property type="match status" value="1"/>
</dbReference>
<dbReference type="InterPro" id="IPR050235">
    <property type="entry name" value="CK1_Ser-Thr_kinase"/>
</dbReference>
<sequence>EKLKSYIKRHNLMYIAIPEYISHGTYKHLNLTYKFLIMEQYRENLRSLIYSYDQSLPEHNALNLFLQMLYVIQFIHEKNYVHQIIKPKYMMFANKQPYFIFLTQFRTVKSIHDTDSRSSKYFSNI</sequence>
<dbReference type="GO" id="GO:0004672">
    <property type="term" value="F:protein kinase activity"/>
    <property type="evidence" value="ECO:0007669"/>
    <property type="project" value="InterPro"/>
</dbReference>
<feature type="non-terminal residue" evidence="2">
    <location>
        <position position="1"/>
    </location>
</feature>
<dbReference type="InterPro" id="IPR011009">
    <property type="entry name" value="Kinase-like_dom_sf"/>
</dbReference>
<dbReference type="AlphaFoldDB" id="A0A821M8N3"/>
<dbReference type="EMBL" id="CAJOBP010042296">
    <property type="protein sequence ID" value="CAF4765266.1"/>
    <property type="molecule type" value="Genomic_DNA"/>
</dbReference>